<sequence>MAQHILKPLMEVPNQSLVTLIKKCTSLRHLKLIQAHMVRTGLIQDTFLASKLIESSALSPHINYSHLIFSHTHHPNTFMWNTLIRGYSLSNSPSLSLSLFQQMHSLAIPPNSFTFAFLLKSCSLLQRITEGKQIHTQITKLGLDCEVPVANGLVRLYMCCAHVENARQLFDAMTERDGISWSVVVSGYAQNGCAREALDLFGEMRCAEIEVDGFTLATVVGVCGDLGALDLGKWVHTYIDRKGVEMDVVLGSSLVDMYAKCGSLDEALGVFELMEEKDVLAWSTMIAGYAIHGCGEKALKVFAQMKRANMRPNCVTFTSVLCACSHSGLVDVGRHHFNSMRSDYGIEPQIEHYGCMVDLFCRAGLINEAHEFIEGMPIEPNVVLWRTLLSACKLHGYKELGEEIGRKIIEIDPGGGENYVLVSNVYASLGRWSSVSKVRNLMKDNRVKRRHGWSSIEVNFTLHEFVMGDESHPKSEEIYKIVDQMAKALKQEVATFFLVLYFDLSVADKRLEGISPDSANSG</sequence>
<keyword evidence="2" id="KW-1185">Reference proteome</keyword>
<comment type="caution">
    <text evidence="1">The sequence shown here is derived from an EMBL/GenBank/DDBJ whole genome shotgun (WGS) entry which is preliminary data.</text>
</comment>
<evidence type="ECO:0000313" key="1">
    <source>
        <dbReference type="EMBL" id="KAJ8625800.1"/>
    </source>
</evidence>
<dbReference type="EMBL" id="CM056819">
    <property type="protein sequence ID" value="KAJ8625800.1"/>
    <property type="molecule type" value="Genomic_DNA"/>
</dbReference>
<gene>
    <name evidence="1" type="ORF">MRB53_034330</name>
</gene>
<evidence type="ECO:0000313" key="2">
    <source>
        <dbReference type="Proteomes" id="UP001234297"/>
    </source>
</evidence>
<dbReference type="Proteomes" id="UP001234297">
    <property type="component" value="Chromosome 11"/>
</dbReference>
<organism evidence="1 2">
    <name type="scientific">Persea americana</name>
    <name type="common">Avocado</name>
    <dbReference type="NCBI Taxonomy" id="3435"/>
    <lineage>
        <taxon>Eukaryota</taxon>
        <taxon>Viridiplantae</taxon>
        <taxon>Streptophyta</taxon>
        <taxon>Embryophyta</taxon>
        <taxon>Tracheophyta</taxon>
        <taxon>Spermatophyta</taxon>
        <taxon>Magnoliopsida</taxon>
        <taxon>Magnoliidae</taxon>
        <taxon>Laurales</taxon>
        <taxon>Lauraceae</taxon>
        <taxon>Persea</taxon>
    </lineage>
</organism>
<name>A0ACC2KX95_PERAE</name>
<proteinExistence type="predicted"/>
<accession>A0ACC2KX95</accession>
<protein>
    <submittedName>
        <fullName evidence="1">Uncharacterized protein</fullName>
    </submittedName>
</protein>
<reference evidence="1 2" key="1">
    <citation type="journal article" date="2022" name="Hortic Res">
        <title>A haplotype resolved chromosomal level avocado genome allows analysis of novel avocado genes.</title>
        <authorList>
            <person name="Nath O."/>
            <person name="Fletcher S.J."/>
            <person name="Hayward A."/>
            <person name="Shaw L.M."/>
            <person name="Masouleh A.K."/>
            <person name="Furtado A."/>
            <person name="Henry R.J."/>
            <person name="Mitter N."/>
        </authorList>
    </citation>
    <scope>NUCLEOTIDE SEQUENCE [LARGE SCALE GENOMIC DNA]</scope>
    <source>
        <strain evidence="2">cv. Hass</strain>
    </source>
</reference>